<gene>
    <name evidence="1" type="ORF">DR950_20265</name>
</gene>
<sequence>MLLPDVASQTVLIEVVRIADPRSAYGSDSVTGEVLTVWDSEHLRQALDLMGELPEGELRRCFAPGYGIRAHGPGGLLFEVSFCFSCHGVWLAGPGVPSDLHGMQAFDADSPPARELLHRFRTSAGNPA</sequence>
<name>A0A372ZWB9_9ACTN</name>
<reference evidence="1 2" key="1">
    <citation type="submission" date="2018-08" db="EMBL/GenBank/DDBJ databases">
        <title>Diversity &amp; Physiological Properties of Lignin-Decomposing Actinobacteria from Soil.</title>
        <authorList>
            <person name="Roh S.G."/>
            <person name="Kim S.B."/>
        </authorList>
    </citation>
    <scope>NUCLEOTIDE SEQUENCE [LARGE SCALE GENOMIC DNA]</scope>
    <source>
        <strain evidence="1 2">MMS17-GH009</strain>
    </source>
</reference>
<comment type="caution">
    <text evidence="1">The sequence shown here is derived from an EMBL/GenBank/DDBJ whole genome shotgun (WGS) entry which is preliminary data.</text>
</comment>
<evidence type="ECO:0000313" key="1">
    <source>
        <dbReference type="EMBL" id="RGD59804.1"/>
    </source>
</evidence>
<organism evidence="1 2">
    <name type="scientific">Kitasatospora xanthocidica</name>
    <dbReference type="NCBI Taxonomy" id="83382"/>
    <lineage>
        <taxon>Bacteria</taxon>
        <taxon>Bacillati</taxon>
        <taxon>Actinomycetota</taxon>
        <taxon>Actinomycetes</taxon>
        <taxon>Kitasatosporales</taxon>
        <taxon>Streptomycetaceae</taxon>
        <taxon>Kitasatospora</taxon>
    </lineage>
</organism>
<proteinExistence type="predicted"/>
<protein>
    <submittedName>
        <fullName evidence="1">Uncharacterized protein</fullName>
    </submittedName>
</protein>
<keyword evidence="2" id="KW-1185">Reference proteome</keyword>
<dbReference type="Proteomes" id="UP000263377">
    <property type="component" value="Unassembled WGS sequence"/>
</dbReference>
<dbReference type="EMBL" id="QVIG01000001">
    <property type="protein sequence ID" value="RGD59804.1"/>
    <property type="molecule type" value="Genomic_DNA"/>
</dbReference>
<dbReference type="RefSeq" id="WP_049650290.1">
    <property type="nucleotide sequence ID" value="NZ_QVIG01000001.1"/>
</dbReference>
<dbReference type="AlphaFoldDB" id="A0A372ZWB9"/>
<evidence type="ECO:0000313" key="2">
    <source>
        <dbReference type="Proteomes" id="UP000263377"/>
    </source>
</evidence>
<accession>A0A372ZWB9</accession>